<proteinExistence type="inferred from homology"/>
<keyword evidence="5 12" id="KW-0812">Transmembrane</keyword>
<gene>
    <name evidence="12 15" type="primary">htpX</name>
    <name evidence="14" type="ORF">HHJ74_04605</name>
    <name evidence="15" type="ORF">NCTC11819_01247</name>
</gene>
<feature type="transmembrane region" description="Helical" evidence="12">
    <location>
        <begin position="35"/>
        <end position="54"/>
    </location>
</feature>
<dbReference type="EC" id="3.4.24.-" evidence="12"/>
<evidence type="ECO:0000256" key="4">
    <source>
        <dbReference type="ARBA" id="ARBA00022670"/>
    </source>
</evidence>
<dbReference type="EMBL" id="UGGQ01000006">
    <property type="protein sequence ID" value="STO16677.1"/>
    <property type="molecule type" value="Genomic_DNA"/>
</dbReference>
<dbReference type="CDD" id="cd07336">
    <property type="entry name" value="M48B_HtpX_like"/>
    <property type="match status" value="1"/>
</dbReference>
<reference evidence="15 16" key="1">
    <citation type="submission" date="2018-06" db="EMBL/GenBank/DDBJ databases">
        <authorList>
            <consortium name="Pathogen Informatics"/>
            <person name="Doyle S."/>
        </authorList>
    </citation>
    <scope>NUCLEOTIDE SEQUENCE [LARGE SCALE GENOMIC DNA]</scope>
    <source>
        <strain evidence="15 16">NCTC11819</strain>
    </source>
</reference>
<evidence type="ECO:0000256" key="7">
    <source>
        <dbReference type="ARBA" id="ARBA00022801"/>
    </source>
</evidence>
<name>A0A2J9KME7_9ACTO</name>
<protein>
    <recommendedName>
        <fullName evidence="12">Protease HtpX homolog</fullName>
        <ecNumber evidence="12">3.4.24.-</ecNumber>
    </recommendedName>
</protein>
<feature type="binding site" evidence="12">
    <location>
        <position position="142"/>
    </location>
    <ligand>
        <name>Zn(2+)</name>
        <dbReference type="ChEBI" id="CHEBI:29105"/>
        <note>catalytic</note>
    </ligand>
</feature>
<evidence type="ECO:0000313" key="17">
    <source>
        <dbReference type="Proteomes" id="UP000582487"/>
    </source>
</evidence>
<keyword evidence="7 12" id="KW-0378">Hydrolase</keyword>
<dbReference type="GO" id="GO:0006508">
    <property type="term" value="P:proteolysis"/>
    <property type="evidence" value="ECO:0007669"/>
    <property type="project" value="UniProtKB-KW"/>
</dbReference>
<dbReference type="NCBIfam" id="NF002839">
    <property type="entry name" value="PRK03072.1"/>
    <property type="match status" value="1"/>
</dbReference>
<evidence type="ECO:0000256" key="10">
    <source>
        <dbReference type="ARBA" id="ARBA00023049"/>
    </source>
</evidence>
<dbReference type="Gene3D" id="3.30.2010.10">
    <property type="entry name" value="Metalloproteases ('zincins'), catalytic domain"/>
    <property type="match status" value="1"/>
</dbReference>
<dbReference type="GO" id="GO:0008270">
    <property type="term" value="F:zinc ion binding"/>
    <property type="evidence" value="ECO:0007669"/>
    <property type="project" value="UniProtKB-UniRule"/>
</dbReference>
<evidence type="ECO:0000313" key="14">
    <source>
        <dbReference type="EMBL" id="NMW92977.1"/>
    </source>
</evidence>
<dbReference type="InterPro" id="IPR050083">
    <property type="entry name" value="HtpX_protease"/>
</dbReference>
<evidence type="ECO:0000256" key="1">
    <source>
        <dbReference type="ARBA" id="ARBA00004651"/>
    </source>
</evidence>
<comment type="subcellular location">
    <subcellularLocation>
        <location evidence="1 12">Cell membrane</location>
        <topology evidence="1 12">Multi-pass membrane protein</topology>
    </subcellularLocation>
</comment>
<dbReference type="HAMAP" id="MF_00188">
    <property type="entry name" value="Pept_M48_protease_HtpX"/>
    <property type="match status" value="1"/>
</dbReference>
<keyword evidence="8 12" id="KW-0862">Zinc</keyword>
<evidence type="ECO:0000313" key="15">
    <source>
        <dbReference type="EMBL" id="STO16677.1"/>
    </source>
</evidence>
<dbReference type="InterPro" id="IPR022919">
    <property type="entry name" value="Pept_M48_protease_HtpX"/>
</dbReference>
<accession>A0A2J9KME7</accession>
<feature type="domain" description="Peptidase M48" evidence="13">
    <location>
        <begin position="71"/>
        <end position="280"/>
    </location>
</feature>
<keyword evidence="10 12" id="KW-0482">Metalloprotease</keyword>
<feature type="binding site" evidence="12">
    <location>
        <position position="138"/>
    </location>
    <ligand>
        <name>Zn(2+)</name>
        <dbReference type="ChEBI" id="CHEBI:29105"/>
        <note>catalytic</note>
    </ligand>
</feature>
<evidence type="ECO:0000256" key="9">
    <source>
        <dbReference type="ARBA" id="ARBA00022989"/>
    </source>
</evidence>
<dbReference type="GO" id="GO:0005886">
    <property type="term" value="C:plasma membrane"/>
    <property type="evidence" value="ECO:0007669"/>
    <property type="project" value="UniProtKB-SubCell"/>
</dbReference>
<evidence type="ECO:0000256" key="11">
    <source>
        <dbReference type="ARBA" id="ARBA00023136"/>
    </source>
</evidence>
<feature type="active site" evidence="12">
    <location>
        <position position="139"/>
    </location>
</feature>
<comment type="similarity">
    <text evidence="2 12">Belongs to the peptidase M48B family.</text>
</comment>
<evidence type="ECO:0000256" key="3">
    <source>
        <dbReference type="ARBA" id="ARBA00022475"/>
    </source>
</evidence>
<dbReference type="GeneID" id="61168683"/>
<dbReference type="RefSeq" id="WP_004011632.1">
    <property type="nucleotide sequence ID" value="NZ_CAMPUA010000016.1"/>
</dbReference>
<comment type="cofactor">
    <cofactor evidence="12">
        <name>Zn(2+)</name>
        <dbReference type="ChEBI" id="CHEBI:29105"/>
    </cofactor>
    <text evidence="12">Binds 1 zinc ion per subunit.</text>
</comment>
<evidence type="ECO:0000256" key="5">
    <source>
        <dbReference type="ARBA" id="ARBA00022692"/>
    </source>
</evidence>
<feature type="transmembrane region" description="Helical" evidence="12">
    <location>
        <begin position="183"/>
        <end position="202"/>
    </location>
</feature>
<evidence type="ECO:0000256" key="6">
    <source>
        <dbReference type="ARBA" id="ARBA00022723"/>
    </source>
</evidence>
<evidence type="ECO:0000313" key="16">
    <source>
        <dbReference type="Proteomes" id="UP000255284"/>
    </source>
</evidence>
<dbReference type="GO" id="GO:0004222">
    <property type="term" value="F:metalloendopeptidase activity"/>
    <property type="evidence" value="ECO:0007669"/>
    <property type="project" value="UniProtKB-UniRule"/>
</dbReference>
<evidence type="ECO:0000256" key="8">
    <source>
        <dbReference type="ARBA" id="ARBA00022833"/>
    </source>
</evidence>
<keyword evidence="3 12" id="KW-1003">Cell membrane</keyword>
<comment type="caution">
    <text evidence="15">The sequence shown here is derived from an EMBL/GenBank/DDBJ whole genome shotgun (WGS) entry which is preliminary data.</text>
</comment>
<evidence type="ECO:0000256" key="12">
    <source>
        <dbReference type="HAMAP-Rule" id="MF_00188"/>
    </source>
</evidence>
<keyword evidence="4 12" id="KW-0645">Protease</keyword>
<feature type="transmembrane region" description="Helical" evidence="12">
    <location>
        <begin position="148"/>
        <end position="171"/>
    </location>
</feature>
<feature type="binding site" evidence="12">
    <location>
        <position position="207"/>
    </location>
    <ligand>
        <name>Zn(2+)</name>
        <dbReference type="ChEBI" id="CHEBI:29105"/>
        <note>catalytic</note>
    </ligand>
</feature>
<evidence type="ECO:0000259" key="13">
    <source>
        <dbReference type="Pfam" id="PF01435"/>
    </source>
</evidence>
<keyword evidence="9 12" id="KW-1133">Transmembrane helix</keyword>
<dbReference type="Proteomes" id="UP000255284">
    <property type="component" value="Unassembled WGS sequence"/>
</dbReference>
<dbReference type="Pfam" id="PF01435">
    <property type="entry name" value="Peptidase_M48"/>
    <property type="match status" value="1"/>
</dbReference>
<dbReference type="PANTHER" id="PTHR43221">
    <property type="entry name" value="PROTEASE HTPX"/>
    <property type="match status" value="1"/>
</dbReference>
<keyword evidence="11 12" id="KW-0472">Membrane</keyword>
<dbReference type="OrthoDB" id="15218at2"/>
<reference evidence="14 17" key="2">
    <citation type="submission" date="2020-04" db="EMBL/GenBank/DDBJ databases">
        <title>Antimicrobial susceptibility and clonality of vaginal-derived multi-drug resistant Mobiluncus isolates in China.</title>
        <authorList>
            <person name="Zhang X."/>
        </authorList>
    </citation>
    <scope>NUCLEOTIDE SEQUENCE [LARGE SCALE GENOMIC DNA]</scope>
    <source>
        <strain evidence="14 17">7</strain>
    </source>
</reference>
<sequence>MTKHYNGLKTAALIGVLWMVLLAVGALIARGTGSAVWILVFAAIALVQTAVGYWNSDKIALRAMSARPLSPAEAPELYQIVQNLATQAGQPMPELYIAPTKTPNAFATGRDPEHAAVCVTEGIMDLLELRELRAVLGHELSHVYNRDILTSSVAAGIAGVITSIAQFALFFGGGRDREGNGGMGILLALVAPFAASLIQLSISRTREFDADEDGARLANDPLALASALKKLETGIASTPLPSTPQRETVSSMMIANPFNVKNLFSTHPPMDERIRRLEKMAGY</sequence>
<evidence type="ECO:0000256" key="2">
    <source>
        <dbReference type="ARBA" id="ARBA00009779"/>
    </source>
</evidence>
<dbReference type="AlphaFoldDB" id="A0A2J9KME7"/>
<organism evidence="15 16">
    <name type="scientific">Mobiluncus mulieris</name>
    <dbReference type="NCBI Taxonomy" id="2052"/>
    <lineage>
        <taxon>Bacteria</taxon>
        <taxon>Bacillati</taxon>
        <taxon>Actinomycetota</taxon>
        <taxon>Actinomycetes</taxon>
        <taxon>Actinomycetales</taxon>
        <taxon>Actinomycetaceae</taxon>
        <taxon>Mobiluncus</taxon>
    </lineage>
</organism>
<keyword evidence="6 12" id="KW-0479">Metal-binding</keyword>
<dbReference type="PANTHER" id="PTHR43221:SF1">
    <property type="entry name" value="PROTEASE HTPX"/>
    <property type="match status" value="1"/>
</dbReference>
<dbReference type="Proteomes" id="UP000582487">
    <property type="component" value="Unassembled WGS sequence"/>
</dbReference>
<feature type="transmembrane region" description="Helical" evidence="12">
    <location>
        <begin position="12"/>
        <end position="29"/>
    </location>
</feature>
<dbReference type="InterPro" id="IPR001915">
    <property type="entry name" value="Peptidase_M48"/>
</dbReference>
<dbReference type="EMBL" id="JABCUV010000004">
    <property type="protein sequence ID" value="NMW92977.1"/>
    <property type="molecule type" value="Genomic_DNA"/>
</dbReference>